<dbReference type="SUPFAM" id="SSF52058">
    <property type="entry name" value="L domain-like"/>
    <property type="match status" value="1"/>
</dbReference>
<evidence type="ECO:0000313" key="10">
    <source>
        <dbReference type="EMBL" id="KAF3946282.1"/>
    </source>
</evidence>
<evidence type="ECO:0000256" key="6">
    <source>
        <dbReference type="ARBA" id="ARBA00022989"/>
    </source>
</evidence>
<dbReference type="PANTHER" id="PTHR48052:SF8">
    <property type="entry name" value="LRR RECEPTOR-LIKE SERINE_THREONINE-PROTEIN KINASE FLS2"/>
    <property type="match status" value="1"/>
</dbReference>
<keyword evidence="5" id="KW-0732">Signal</keyword>
<name>A0A8J4Q9T7_9ROSI</name>
<comment type="caution">
    <text evidence="10">The sequence shown here is derived from an EMBL/GenBank/DDBJ whole genome shotgun (WGS) entry which is preliminary data.</text>
</comment>
<dbReference type="Gene3D" id="3.80.10.10">
    <property type="entry name" value="Ribonuclease Inhibitor"/>
    <property type="match status" value="2"/>
</dbReference>
<keyword evidence="7" id="KW-0472">Membrane</keyword>
<gene>
    <name evidence="10" type="ORF">CMV_027436</name>
</gene>
<dbReference type="SUPFAM" id="SSF52047">
    <property type="entry name" value="RNI-like"/>
    <property type="match status" value="1"/>
</dbReference>
<dbReference type="PANTHER" id="PTHR48052">
    <property type="entry name" value="UNNAMED PRODUCT"/>
    <property type="match status" value="1"/>
</dbReference>
<keyword evidence="6" id="KW-1133">Transmembrane helix</keyword>
<comment type="subcellular location">
    <subcellularLocation>
        <location evidence="1">Cell membrane</location>
        <topology evidence="1">Single-pass type I membrane protein</topology>
    </subcellularLocation>
</comment>
<reference evidence="10" key="1">
    <citation type="submission" date="2020-03" db="EMBL/GenBank/DDBJ databases">
        <title>Castanea mollissima Vanexum genome sequencing.</title>
        <authorList>
            <person name="Staton M."/>
        </authorList>
    </citation>
    <scope>NUCLEOTIDE SEQUENCE</scope>
    <source>
        <tissue evidence="10">Leaf</tissue>
    </source>
</reference>
<dbReference type="Pfam" id="PF13855">
    <property type="entry name" value="LRR_8"/>
    <property type="match status" value="2"/>
</dbReference>
<dbReference type="InterPro" id="IPR032675">
    <property type="entry name" value="LRR_dom_sf"/>
</dbReference>
<organism evidence="10 11">
    <name type="scientific">Castanea mollissima</name>
    <name type="common">Chinese chestnut</name>
    <dbReference type="NCBI Taxonomy" id="60419"/>
    <lineage>
        <taxon>Eukaryota</taxon>
        <taxon>Viridiplantae</taxon>
        <taxon>Streptophyta</taxon>
        <taxon>Embryophyta</taxon>
        <taxon>Tracheophyta</taxon>
        <taxon>Spermatophyta</taxon>
        <taxon>Magnoliopsida</taxon>
        <taxon>eudicotyledons</taxon>
        <taxon>Gunneridae</taxon>
        <taxon>Pentapetalae</taxon>
        <taxon>rosids</taxon>
        <taxon>fabids</taxon>
        <taxon>Fagales</taxon>
        <taxon>Fagaceae</taxon>
        <taxon>Castanea</taxon>
    </lineage>
</organism>
<dbReference type="EMBL" id="JRKL02009568">
    <property type="protein sequence ID" value="KAF3946282.1"/>
    <property type="molecule type" value="Genomic_DNA"/>
</dbReference>
<evidence type="ECO:0000313" key="11">
    <source>
        <dbReference type="Proteomes" id="UP000737018"/>
    </source>
</evidence>
<protein>
    <submittedName>
        <fullName evidence="10">Uncharacterized protein</fullName>
    </submittedName>
</protein>
<dbReference type="Proteomes" id="UP000737018">
    <property type="component" value="Unassembled WGS sequence"/>
</dbReference>
<dbReference type="Pfam" id="PF00560">
    <property type="entry name" value="LRR_1"/>
    <property type="match status" value="4"/>
</dbReference>
<accession>A0A8J4Q9T7</accession>
<evidence type="ECO:0000256" key="8">
    <source>
        <dbReference type="ARBA" id="ARBA00023170"/>
    </source>
</evidence>
<evidence type="ECO:0000256" key="1">
    <source>
        <dbReference type="ARBA" id="ARBA00004251"/>
    </source>
</evidence>
<proteinExistence type="inferred from homology"/>
<dbReference type="AlphaFoldDB" id="A0A8J4Q9T7"/>
<evidence type="ECO:0000256" key="9">
    <source>
        <dbReference type="ARBA" id="ARBA00023180"/>
    </source>
</evidence>
<dbReference type="PROSITE" id="PS51450">
    <property type="entry name" value="LRR"/>
    <property type="match status" value="1"/>
</dbReference>
<evidence type="ECO:0000256" key="7">
    <source>
        <dbReference type="ARBA" id="ARBA00023136"/>
    </source>
</evidence>
<evidence type="ECO:0000256" key="5">
    <source>
        <dbReference type="ARBA" id="ARBA00022729"/>
    </source>
</evidence>
<comment type="similarity">
    <text evidence="2">Belongs to the RLP family.</text>
</comment>
<keyword evidence="8" id="KW-0675">Receptor</keyword>
<dbReference type="PRINTS" id="PR00019">
    <property type="entry name" value="LEURICHRPT"/>
</dbReference>
<keyword evidence="3" id="KW-1003">Cell membrane</keyword>
<dbReference type="OrthoDB" id="442066at2759"/>
<evidence type="ECO:0000256" key="4">
    <source>
        <dbReference type="ARBA" id="ARBA00022692"/>
    </source>
</evidence>
<keyword evidence="4" id="KW-0812">Transmembrane</keyword>
<evidence type="ECO:0000256" key="3">
    <source>
        <dbReference type="ARBA" id="ARBA00022475"/>
    </source>
</evidence>
<keyword evidence="9" id="KW-0325">Glycoprotein</keyword>
<dbReference type="GO" id="GO:0005886">
    <property type="term" value="C:plasma membrane"/>
    <property type="evidence" value="ECO:0007669"/>
    <property type="project" value="UniProtKB-SubCell"/>
</dbReference>
<keyword evidence="11" id="KW-1185">Reference proteome</keyword>
<dbReference type="InterPro" id="IPR001611">
    <property type="entry name" value="Leu-rich_rpt"/>
</dbReference>
<evidence type="ECO:0000256" key="2">
    <source>
        <dbReference type="ARBA" id="ARBA00009592"/>
    </source>
</evidence>
<sequence>MNLSSSLTSLSLIDCELKGRFPDNIFHLPNLQLLYVDNNYNLTGSLPTYNWSTPLKTLGLSETEFPIDLPNLISNLKSLKELYLRGCNFIGSSSPTLLPYHRKITSLDLSYNNLGGQIPWSLLNFEDLTDLDLSGNNFVGQLPDLSTNRTQVSSSNSSSKSRLVSQIPSNLVYLVLSHNLLNGTIPSWLYDIPSLQYLSLDNNRFTGQIDEFQHNSLNYLDLSNNNLHGHLPVSIAKLVSLYYLNISFNNISGPLESVMFSKLKTLQTVDLSHNPLLSFSTYSIVDYTLPKLRDLHLSSCNISDFPDFIKSMESLGELDLSNNHIKGNIPIWLLEVGMDSLYSLNLSYNSLTKL</sequence>